<evidence type="ECO:0000313" key="1">
    <source>
        <dbReference type="EMBL" id="EEN54621.1"/>
    </source>
</evidence>
<dbReference type="EMBL" id="GG666565">
    <property type="protein sequence ID" value="EEN54621.1"/>
    <property type="molecule type" value="Genomic_DNA"/>
</dbReference>
<proteinExistence type="predicted"/>
<name>C3YYI1_BRAFL</name>
<dbReference type="AlphaFoldDB" id="C3YYI1"/>
<organism>
    <name type="scientific">Branchiostoma floridae</name>
    <name type="common">Florida lancelet</name>
    <name type="synonym">Amphioxus</name>
    <dbReference type="NCBI Taxonomy" id="7739"/>
    <lineage>
        <taxon>Eukaryota</taxon>
        <taxon>Metazoa</taxon>
        <taxon>Chordata</taxon>
        <taxon>Cephalochordata</taxon>
        <taxon>Leptocardii</taxon>
        <taxon>Amphioxiformes</taxon>
        <taxon>Branchiostomatidae</taxon>
        <taxon>Branchiostoma</taxon>
    </lineage>
</organism>
<accession>C3YYI1</accession>
<dbReference type="InParanoid" id="C3YYI1"/>
<protein>
    <submittedName>
        <fullName evidence="1">Uncharacterized protein</fullName>
    </submittedName>
</protein>
<reference evidence="1" key="1">
    <citation type="journal article" date="2008" name="Nature">
        <title>The amphioxus genome and the evolution of the chordate karyotype.</title>
        <authorList>
            <consortium name="US DOE Joint Genome Institute (JGI-PGF)"/>
            <person name="Putnam N.H."/>
            <person name="Butts T."/>
            <person name="Ferrier D.E.K."/>
            <person name="Furlong R.F."/>
            <person name="Hellsten U."/>
            <person name="Kawashima T."/>
            <person name="Robinson-Rechavi M."/>
            <person name="Shoguchi E."/>
            <person name="Terry A."/>
            <person name="Yu J.-K."/>
            <person name="Benito-Gutierrez E.L."/>
            <person name="Dubchak I."/>
            <person name="Garcia-Fernandez J."/>
            <person name="Gibson-Brown J.J."/>
            <person name="Grigoriev I.V."/>
            <person name="Horton A.C."/>
            <person name="de Jong P.J."/>
            <person name="Jurka J."/>
            <person name="Kapitonov V.V."/>
            <person name="Kohara Y."/>
            <person name="Kuroki Y."/>
            <person name="Lindquist E."/>
            <person name="Lucas S."/>
            <person name="Osoegawa K."/>
            <person name="Pennacchio L.A."/>
            <person name="Salamov A.A."/>
            <person name="Satou Y."/>
            <person name="Sauka-Spengler T."/>
            <person name="Schmutz J."/>
            <person name="Shin-I T."/>
            <person name="Toyoda A."/>
            <person name="Bronner-Fraser M."/>
            <person name="Fujiyama A."/>
            <person name="Holland L.Z."/>
            <person name="Holland P.W.H."/>
            <person name="Satoh N."/>
            <person name="Rokhsar D.S."/>
        </authorList>
    </citation>
    <scope>NUCLEOTIDE SEQUENCE [LARGE SCALE GENOMIC DNA]</scope>
    <source>
        <strain evidence="1">S238N-H82</strain>
        <tissue evidence="1">Testes</tissue>
    </source>
</reference>
<gene>
    <name evidence="1" type="ORF">BRAFLDRAFT_67004</name>
</gene>
<sequence>MAAEPGAEERLINSVPGRRQTAGLGVSVEHHVQDMLFLCAVGPVSYTVCLSIFQEDLSMFLWDLSAVLCPCPTCSCSCVCQSPVSSRQENIGLDCELVFTSELFQKWGSACYKA</sequence>